<dbReference type="InterPro" id="IPR003661">
    <property type="entry name" value="HisK_dim/P_dom"/>
</dbReference>
<dbReference type="Gene3D" id="1.10.287.130">
    <property type="match status" value="2"/>
</dbReference>
<dbReference type="Pfam" id="PF08448">
    <property type="entry name" value="PAS_4"/>
    <property type="match status" value="2"/>
</dbReference>
<dbReference type="SMART" id="SM00091">
    <property type="entry name" value="PAS"/>
    <property type="match status" value="2"/>
</dbReference>
<feature type="domain" description="Response regulatory" evidence="11">
    <location>
        <begin position="628"/>
        <end position="743"/>
    </location>
</feature>
<dbReference type="Gene3D" id="3.30.565.10">
    <property type="entry name" value="Histidine kinase-like ATPase, C-terminal domain"/>
    <property type="match status" value="2"/>
</dbReference>
<evidence type="ECO:0000256" key="5">
    <source>
        <dbReference type="ARBA" id="ARBA00022741"/>
    </source>
</evidence>
<evidence type="ECO:0000256" key="2">
    <source>
        <dbReference type="ARBA" id="ARBA00012438"/>
    </source>
</evidence>
<dbReference type="SMART" id="SM00448">
    <property type="entry name" value="REC"/>
    <property type="match status" value="1"/>
</dbReference>
<dbReference type="FunFam" id="3.30.565.10:FF:000037">
    <property type="entry name" value="Hybrid sensor histidine kinase/response regulator"/>
    <property type="match status" value="1"/>
</dbReference>
<dbReference type="InterPro" id="IPR000700">
    <property type="entry name" value="PAS-assoc_C"/>
</dbReference>
<dbReference type="NCBIfam" id="TIGR00229">
    <property type="entry name" value="sensory_box"/>
    <property type="match status" value="1"/>
</dbReference>
<accession>A0A098LI42</accession>
<dbReference type="PRINTS" id="PR00344">
    <property type="entry name" value="BCTRLSENSOR"/>
</dbReference>
<dbReference type="SUPFAM" id="SSF52172">
    <property type="entry name" value="CheY-like"/>
    <property type="match status" value="1"/>
</dbReference>
<keyword evidence="7" id="KW-0067">ATP-binding</keyword>
<keyword evidence="5" id="KW-0547">Nucleotide-binding</keyword>
<dbReference type="RefSeq" id="WP_197060126.1">
    <property type="nucleotide sequence ID" value="NZ_BBLT01000009.1"/>
</dbReference>
<dbReference type="Pfam" id="PF13185">
    <property type="entry name" value="GAF_2"/>
    <property type="match status" value="1"/>
</dbReference>
<reference evidence="14 15" key="1">
    <citation type="submission" date="2014-09" db="EMBL/GenBank/DDBJ databases">
        <title>Sporocytophaga myxococcoides PG-01 genome sequencing.</title>
        <authorList>
            <person name="Liu L."/>
            <person name="Gao P.J."/>
            <person name="Chen G.J."/>
            <person name="Wang L.S."/>
        </authorList>
    </citation>
    <scope>NUCLEOTIDE SEQUENCE [LARGE SCALE GENOMIC DNA]</scope>
    <source>
        <strain evidence="14 15">PG-01</strain>
    </source>
</reference>
<dbReference type="SMART" id="SM00388">
    <property type="entry name" value="HisKA"/>
    <property type="match status" value="2"/>
</dbReference>
<dbReference type="Gene3D" id="3.30.450.20">
    <property type="entry name" value="PAS domain"/>
    <property type="match status" value="3"/>
</dbReference>
<dbReference type="Pfam" id="PF00072">
    <property type="entry name" value="Response_reg"/>
    <property type="match status" value="1"/>
</dbReference>
<dbReference type="PROSITE" id="PS50110">
    <property type="entry name" value="RESPONSE_REGULATORY"/>
    <property type="match status" value="1"/>
</dbReference>
<dbReference type="Gene3D" id="3.30.450.40">
    <property type="match status" value="2"/>
</dbReference>
<evidence type="ECO:0000256" key="6">
    <source>
        <dbReference type="ARBA" id="ARBA00022777"/>
    </source>
</evidence>
<dbReference type="InterPro" id="IPR011006">
    <property type="entry name" value="CheY-like_superfamily"/>
</dbReference>
<protein>
    <recommendedName>
        <fullName evidence="2">histidine kinase</fullName>
        <ecNumber evidence="2">2.7.13.3</ecNumber>
    </recommendedName>
</protein>
<keyword evidence="6" id="KW-0418">Kinase</keyword>
<evidence type="ECO:0000256" key="9">
    <source>
        <dbReference type="PROSITE-ProRule" id="PRU00169"/>
    </source>
</evidence>
<feature type="domain" description="Histidine kinase" evidence="10">
    <location>
        <begin position="1208"/>
        <end position="1425"/>
    </location>
</feature>
<dbReference type="SUPFAM" id="SSF55781">
    <property type="entry name" value="GAF domain-like"/>
    <property type="match status" value="2"/>
</dbReference>
<dbReference type="InterPro" id="IPR035965">
    <property type="entry name" value="PAS-like_dom_sf"/>
</dbReference>
<dbReference type="CDD" id="cd00130">
    <property type="entry name" value="PAS"/>
    <property type="match status" value="1"/>
</dbReference>
<dbReference type="PROSITE" id="PS50113">
    <property type="entry name" value="PAC"/>
    <property type="match status" value="1"/>
</dbReference>
<feature type="domain" description="PAC" evidence="13">
    <location>
        <begin position="1134"/>
        <end position="1190"/>
    </location>
</feature>
<evidence type="ECO:0000259" key="11">
    <source>
        <dbReference type="PROSITE" id="PS50110"/>
    </source>
</evidence>
<dbReference type="SUPFAM" id="SSF55785">
    <property type="entry name" value="PYP-like sensor domain (PAS domain)"/>
    <property type="match status" value="3"/>
</dbReference>
<dbReference type="InterPro" id="IPR000014">
    <property type="entry name" value="PAS"/>
</dbReference>
<evidence type="ECO:0000256" key="8">
    <source>
        <dbReference type="ARBA" id="ARBA00023012"/>
    </source>
</evidence>
<gene>
    <name evidence="14" type="ORF">MYP_3865</name>
</gene>
<dbReference type="InterPro" id="IPR004358">
    <property type="entry name" value="Sig_transdc_His_kin-like_C"/>
</dbReference>
<dbReference type="STRING" id="153721.MYP_3865"/>
<dbReference type="InterPro" id="IPR029016">
    <property type="entry name" value="GAF-like_dom_sf"/>
</dbReference>
<dbReference type="eggNOG" id="COG4251">
    <property type="taxonomic scope" value="Bacteria"/>
</dbReference>
<comment type="catalytic activity">
    <reaction evidence="1">
        <text>ATP + protein L-histidine = ADP + protein N-phospho-L-histidine.</text>
        <dbReference type="EC" id="2.7.13.3"/>
    </reaction>
</comment>
<dbReference type="EC" id="2.7.13.3" evidence="2"/>
<dbReference type="InterPro" id="IPR003594">
    <property type="entry name" value="HATPase_dom"/>
</dbReference>
<dbReference type="PANTHER" id="PTHR43547">
    <property type="entry name" value="TWO-COMPONENT HISTIDINE KINASE"/>
    <property type="match status" value="1"/>
</dbReference>
<dbReference type="Proteomes" id="UP000030185">
    <property type="component" value="Unassembled WGS sequence"/>
</dbReference>
<dbReference type="GO" id="GO:0000155">
    <property type="term" value="F:phosphorelay sensor kinase activity"/>
    <property type="evidence" value="ECO:0007669"/>
    <property type="project" value="InterPro"/>
</dbReference>
<evidence type="ECO:0000313" key="15">
    <source>
        <dbReference type="Proteomes" id="UP000030185"/>
    </source>
</evidence>
<dbReference type="InterPro" id="IPR005467">
    <property type="entry name" value="His_kinase_dom"/>
</dbReference>
<evidence type="ECO:0000256" key="3">
    <source>
        <dbReference type="ARBA" id="ARBA00022553"/>
    </source>
</evidence>
<dbReference type="PROSITE" id="PS50112">
    <property type="entry name" value="PAS"/>
    <property type="match status" value="1"/>
</dbReference>
<dbReference type="Gene3D" id="3.40.50.2300">
    <property type="match status" value="1"/>
</dbReference>
<evidence type="ECO:0000256" key="4">
    <source>
        <dbReference type="ARBA" id="ARBA00022679"/>
    </source>
</evidence>
<dbReference type="SMART" id="SM00387">
    <property type="entry name" value="HATPase_c"/>
    <property type="match status" value="2"/>
</dbReference>
<dbReference type="InterPro" id="IPR036890">
    <property type="entry name" value="HATPase_C_sf"/>
</dbReference>
<dbReference type="InterPro" id="IPR003018">
    <property type="entry name" value="GAF"/>
</dbReference>
<dbReference type="eggNOG" id="COG3706">
    <property type="taxonomic scope" value="Bacteria"/>
</dbReference>
<dbReference type="SUPFAM" id="SSF47384">
    <property type="entry name" value="Homodimeric domain of signal transducing histidine kinase"/>
    <property type="match status" value="2"/>
</dbReference>
<dbReference type="Pfam" id="PF00512">
    <property type="entry name" value="HisKA"/>
    <property type="match status" value="2"/>
</dbReference>
<organism evidence="14 15">
    <name type="scientific">Sporocytophaga myxococcoides</name>
    <dbReference type="NCBI Taxonomy" id="153721"/>
    <lineage>
        <taxon>Bacteria</taxon>
        <taxon>Pseudomonadati</taxon>
        <taxon>Bacteroidota</taxon>
        <taxon>Cytophagia</taxon>
        <taxon>Cytophagales</taxon>
        <taxon>Cytophagaceae</taxon>
        <taxon>Sporocytophaga</taxon>
    </lineage>
</organism>
<evidence type="ECO:0000256" key="7">
    <source>
        <dbReference type="ARBA" id="ARBA00022840"/>
    </source>
</evidence>
<evidence type="ECO:0000259" key="10">
    <source>
        <dbReference type="PROSITE" id="PS50109"/>
    </source>
</evidence>
<dbReference type="eggNOG" id="COG2205">
    <property type="taxonomic scope" value="Bacteria"/>
</dbReference>
<name>A0A098LI42_9BACT</name>
<dbReference type="CDD" id="cd17574">
    <property type="entry name" value="REC_OmpR"/>
    <property type="match status" value="1"/>
</dbReference>
<proteinExistence type="predicted"/>
<feature type="domain" description="PAS" evidence="12">
    <location>
        <begin position="1063"/>
        <end position="1135"/>
    </location>
</feature>
<dbReference type="InterPro" id="IPR036097">
    <property type="entry name" value="HisK_dim/P_sf"/>
</dbReference>
<comment type="caution">
    <text evidence="14">The sequence shown here is derived from an EMBL/GenBank/DDBJ whole genome shotgun (WGS) entry which is preliminary data.</text>
</comment>
<dbReference type="InterPro" id="IPR013656">
    <property type="entry name" value="PAS_4"/>
</dbReference>
<feature type="domain" description="Histidine kinase" evidence="10">
    <location>
        <begin position="355"/>
        <end position="572"/>
    </location>
</feature>
<feature type="modified residue" description="4-aspartylphosphate" evidence="9">
    <location>
        <position position="676"/>
    </location>
</feature>
<dbReference type="SUPFAM" id="SSF55874">
    <property type="entry name" value="ATPase domain of HSP90 chaperone/DNA topoisomerase II/histidine kinase"/>
    <property type="match status" value="2"/>
</dbReference>
<dbReference type="FunFam" id="1.10.287.130:FF:000045">
    <property type="entry name" value="Two-component system sensor histidine kinase/response regulator"/>
    <property type="match status" value="1"/>
</dbReference>
<dbReference type="SMART" id="SM00065">
    <property type="entry name" value="GAF"/>
    <property type="match status" value="1"/>
</dbReference>
<keyword evidence="3 9" id="KW-0597">Phosphoprotein</keyword>
<dbReference type="InterPro" id="IPR001789">
    <property type="entry name" value="Sig_transdc_resp-reg_receiver"/>
</dbReference>
<evidence type="ECO:0000256" key="1">
    <source>
        <dbReference type="ARBA" id="ARBA00000085"/>
    </source>
</evidence>
<keyword evidence="15" id="KW-1185">Reference proteome</keyword>
<keyword evidence="8" id="KW-0902">Two-component regulatory system</keyword>
<evidence type="ECO:0000259" key="13">
    <source>
        <dbReference type="PROSITE" id="PS50113"/>
    </source>
</evidence>
<evidence type="ECO:0000259" key="12">
    <source>
        <dbReference type="PROSITE" id="PS50112"/>
    </source>
</evidence>
<sequence>MEKQANKSLDEFSNLGKMGSLIAAKDWQQTTLGPIKLWPSSLKSYLKLMLGSKYPMWLGWGKDYIKFYNEAYAPTLGVKHPESLGKSAKIIWKEVWDVVGPMWDRVMTNGESLYYENLLLFLERHGFKEETYHTFSYSPLPNDEGVIGGFFCAVSEETNKVISQRRLTTLHDLSDAFTKVKTEKEVFDCSSEILKRNPNDIPFALIYLFDKEQKRAILKEVIGAEKGQNYSPLVIELQSEKQDIWKFSELLSSPRNLLLENLSEFNYIPQGPWDECPTKAMILPLLKSGKDQLSGFLVSGISSRLKADEEYSKFLGLVAGQLSIALANTRAIEEERKRVEALAEIDKAKTLFFSNVSHEFRTPLTLILGPVKELISNNSQVSQEDKEQLHIVHRNSLRLLKLVNTLLDFSRLEAGRVQAVFSKTDLAKFTCELSSSFRSVVENAGLKFTVKTGTISEPVYVDHTMWERIVFNLISNAFKFTFKGAIDVSLRQINQHVELSVEDTGTGIPESELPNLFSRFHRIENSIGRTHEGSGIGLAMVNELVKMHHGTIKVESESGKGTTFIVSIPMGKAHLPEDRITSPDAKKSITLNALPHLEEEWETFNRNTSEYSNTTPLVTDLTKKKTERILIADDNPDMREYLSRLLIEHYEVIEVSNGEAALKAIKTENPSLVLSDVMMPNLDGIGLVRQLRSSGKTITLPVILISAKANEEATIEGIEAGADDYLVKPFSSKELLARVQTHLEMAELRKEAQKALNAERQQLYDLFMQAPAIIAVLMGPEHTIELANPRYMQLVGSNREIIGRPIREALPELSSQGFFNILDDVYQSGKSFTGNEAYVKLDRNNDGQLDEAFVNFVYQPMVNAKGIIYGILVHADEVTEQVKSRKQVEEQNRVLEMITRGYSLSESLSQLLLNIEKWSDHKIIGSVLLVDEDGKHLRHGASPSLPKEYSDEIDGIYISESVGLCGTAAFLKKEIIVPDIASAPLCRSFKDLALMHGLKACWSTPILSGDKLLGTFSIYYQTPHVPNSTDKKNVEFALRTITIAIERKRAEERLQASKDESDRQKRLYETITGNTPDLIYVFDLDYRFTYANEALLRMWGSTFEQSIGKSLLENGYEPWHAEMHEREIDQIVATKKPVRGVVSFPHAILGERVYDYIFVPVMNASGEVEAVAGTSRDITDIKNAENSLAEKNKELININNDLDNFIYTASHDLKAPISNIEGLVASMLENIDEKVKADEEFRYILSLINTSIQRFKTTIHDLTEITKVQKQIQEIVEEINCTEVIEDVKFIIQDQIKASGALVTIDDSNCSHIRFSRKNFQSIVYNLISNAVKYRHPSRTAEVLVSMEYKEGFYILTVKDNGMGIGESNINKLFTMFKRFHNHVEGSGVGLYIVKRIIDNAGGKIEVESQVNVGTIFRVYLPQAL</sequence>
<dbReference type="Pfam" id="PF02518">
    <property type="entry name" value="HATPase_c"/>
    <property type="match status" value="2"/>
</dbReference>
<dbReference type="PROSITE" id="PS50109">
    <property type="entry name" value="HIS_KIN"/>
    <property type="match status" value="2"/>
</dbReference>
<dbReference type="EMBL" id="BBLT01000009">
    <property type="protein sequence ID" value="GAL86635.1"/>
    <property type="molecule type" value="Genomic_DNA"/>
</dbReference>
<dbReference type="CDD" id="cd00082">
    <property type="entry name" value="HisKA"/>
    <property type="match status" value="2"/>
</dbReference>
<dbReference type="PANTHER" id="PTHR43547:SF2">
    <property type="entry name" value="HYBRID SIGNAL TRANSDUCTION HISTIDINE KINASE C"/>
    <property type="match status" value="1"/>
</dbReference>
<evidence type="ECO:0000313" key="14">
    <source>
        <dbReference type="EMBL" id="GAL86635.1"/>
    </source>
</evidence>
<keyword evidence="4" id="KW-0808">Transferase</keyword>
<dbReference type="GO" id="GO:0005524">
    <property type="term" value="F:ATP binding"/>
    <property type="evidence" value="ECO:0007669"/>
    <property type="project" value="UniProtKB-KW"/>
</dbReference>